<keyword evidence="4" id="KW-1185">Reference proteome</keyword>
<organism evidence="3 4">
    <name type="scientific">Coptis chinensis</name>
    <dbReference type="NCBI Taxonomy" id="261450"/>
    <lineage>
        <taxon>Eukaryota</taxon>
        <taxon>Viridiplantae</taxon>
        <taxon>Streptophyta</taxon>
        <taxon>Embryophyta</taxon>
        <taxon>Tracheophyta</taxon>
        <taxon>Spermatophyta</taxon>
        <taxon>Magnoliopsida</taxon>
        <taxon>Ranunculales</taxon>
        <taxon>Ranunculaceae</taxon>
        <taxon>Coptidoideae</taxon>
        <taxon>Coptis</taxon>
    </lineage>
</organism>
<feature type="repeat" description="PPR" evidence="2">
    <location>
        <begin position="44"/>
        <end position="78"/>
    </location>
</feature>
<dbReference type="InterPro" id="IPR046960">
    <property type="entry name" value="PPR_At4g14850-like_plant"/>
</dbReference>
<dbReference type="NCBIfam" id="TIGR00756">
    <property type="entry name" value="PPR"/>
    <property type="match status" value="1"/>
</dbReference>
<evidence type="ECO:0000313" key="4">
    <source>
        <dbReference type="Proteomes" id="UP000631114"/>
    </source>
</evidence>
<dbReference type="GO" id="GO:0009451">
    <property type="term" value="P:RNA modification"/>
    <property type="evidence" value="ECO:0007669"/>
    <property type="project" value="InterPro"/>
</dbReference>
<gene>
    <name evidence="3" type="ORF">IFM89_001361</name>
</gene>
<dbReference type="InterPro" id="IPR002885">
    <property type="entry name" value="PPR_rpt"/>
</dbReference>
<dbReference type="GO" id="GO:0003723">
    <property type="term" value="F:RNA binding"/>
    <property type="evidence" value="ECO:0007669"/>
    <property type="project" value="InterPro"/>
</dbReference>
<evidence type="ECO:0000256" key="2">
    <source>
        <dbReference type="PROSITE-ProRule" id="PRU00708"/>
    </source>
</evidence>
<dbReference type="Proteomes" id="UP000631114">
    <property type="component" value="Unassembled WGS sequence"/>
</dbReference>
<evidence type="ECO:0000256" key="1">
    <source>
        <dbReference type="ARBA" id="ARBA00022737"/>
    </source>
</evidence>
<dbReference type="EMBL" id="JADFTS010000007">
    <property type="protein sequence ID" value="KAF9595612.1"/>
    <property type="molecule type" value="Genomic_DNA"/>
</dbReference>
<dbReference type="AlphaFoldDB" id="A0A835LKA4"/>
<dbReference type="Gene3D" id="1.25.40.10">
    <property type="entry name" value="Tetratricopeptide repeat domain"/>
    <property type="match status" value="1"/>
</dbReference>
<dbReference type="InterPro" id="IPR011990">
    <property type="entry name" value="TPR-like_helical_dom_sf"/>
</dbReference>
<dbReference type="PROSITE" id="PS51375">
    <property type="entry name" value="PPR"/>
    <property type="match status" value="1"/>
</dbReference>
<dbReference type="Pfam" id="PF13041">
    <property type="entry name" value="PPR_2"/>
    <property type="match status" value="1"/>
</dbReference>
<comment type="caution">
    <text evidence="3">The sequence shown here is derived from an EMBL/GenBank/DDBJ whole genome shotgun (WGS) entry which is preliminary data.</text>
</comment>
<protein>
    <recommendedName>
        <fullName evidence="5">Pentatricopeptide repeat-containing protein</fullName>
    </recommendedName>
</protein>
<reference evidence="3 4" key="1">
    <citation type="submission" date="2020-10" db="EMBL/GenBank/DDBJ databases">
        <title>The Coptis chinensis genome and diversification of protoberbering-type alkaloids.</title>
        <authorList>
            <person name="Wang B."/>
            <person name="Shu S."/>
            <person name="Song C."/>
            <person name="Liu Y."/>
        </authorList>
    </citation>
    <scope>NUCLEOTIDE SEQUENCE [LARGE SCALE GENOMIC DNA]</scope>
    <source>
        <strain evidence="3">HL-2020</strain>
        <tissue evidence="3">Leaf</tissue>
    </source>
</reference>
<sequence length="100" mass="11261">MVSTLLSKISFAPARSDCRVCIVAYAIQRFHLAREVFNRMPKRDIISWNVMIAGYGIHGLGREALFLFHDLQNEGPKIDYVTFICLLSACSHLGLVHLLA</sequence>
<evidence type="ECO:0008006" key="5">
    <source>
        <dbReference type="Google" id="ProtNLM"/>
    </source>
</evidence>
<dbReference type="PANTHER" id="PTHR47926">
    <property type="entry name" value="PENTATRICOPEPTIDE REPEAT-CONTAINING PROTEIN"/>
    <property type="match status" value="1"/>
</dbReference>
<proteinExistence type="predicted"/>
<accession>A0A835LKA4</accession>
<dbReference type="OrthoDB" id="185373at2759"/>
<name>A0A835LKA4_9MAGN</name>
<evidence type="ECO:0000313" key="3">
    <source>
        <dbReference type="EMBL" id="KAF9595612.1"/>
    </source>
</evidence>
<keyword evidence="1" id="KW-0677">Repeat</keyword>
<dbReference type="PANTHER" id="PTHR47926:SF347">
    <property type="entry name" value="PENTATRICOPEPTIDE REPEAT-CONTAINING PROTEIN"/>
    <property type="match status" value="1"/>
</dbReference>